<gene>
    <name evidence="1" type="ORF">SAMN02745823_02825</name>
</gene>
<dbReference type="EMBL" id="FQXV01000010">
    <property type="protein sequence ID" value="SHI15125.1"/>
    <property type="molecule type" value="Genomic_DNA"/>
</dbReference>
<name>A0A1M5YSZ2_9FIRM</name>
<sequence length="243" mass="27731">MSRKLNGLHFNNILLQGNKVEYVKRPKLKAMSANLSEGNGIIVNVYFQQLDRTPEPTDPNPEAIVSFTGMEFNRTDTVMDVLDYLEAHHPGYPDMVFNVTYTQEENRQEGPYSNPIFIERITITDEDHFIDKDLENNGSASYDEEEEAYIWTGEDWMYALIAGGTVPTWHPEIETPYDPAHPARTNGDDYPEAAVNQVPLADIIQEHQLTQVNLTFGYEKHTFKFTLDEQTTNGVKMMAAHLV</sequence>
<dbReference type="RefSeq" id="WP_073080224.1">
    <property type="nucleotide sequence ID" value="NZ_FQXV01000010.1"/>
</dbReference>
<dbReference type="Proteomes" id="UP000183995">
    <property type="component" value="Unassembled WGS sequence"/>
</dbReference>
<keyword evidence="2" id="KW-1185">Reference proteome</keyword>
<dbReference type="AlphaFoldDB" id="A0A1M5YSZ2"/>
<evidence type="ECO:0000313" key="1">
    <source>
        <dbReference type="EMBL" id="SHI15125.1"/>
    </source>
</evidence>
<protein>
    <submittedName>
        <fullName evidence="1">Uncharacterized protein</fullName>
    </submittedName>
</protein>
<accession>A0A1M5YSZ2</accession>
<reference evidence="1 2" key="1">
    <citation type="submission" date="2016-11" db="EMBL/GenBank/DDBJ databases">
        <authorList>
            <person name="Jaros S."/>
            <person name="Januszkiewicz K."/>
            <person name="Wedrychowicz H."/>
        </authorList>
    </citation>
    <scope>NUCLEOTIDE SEQUENCE [LARGE SCALE GENOMIC DNA]</scope>
    <source>
        <strain evidence="1 2">DSM 10068</strain>
    </source>
</reference>
<evidence type="ECO:0000313" key="2">
    <source>
        <dbReference type="Proteomes" id="UP000183995"/>
    </source>
</evidence>
<dbReference type="OrthoDB" id="9801455at2"/>
<organism evidence="1 2">
    <name type="scientific">Sporobacter termitidis DSM 10068</name>
    <dbReference type="NCBI Taxonomy" id="1123282"/>
    <lineage>
        <taxon>Bacteria</taxon>
        <taxon>Bacillati</taxon>
        <taxon>Bacillota</taxon>
        <taxon>Clostridia</taxon>
        <taxon>Eubacteriales</taxon>
        <taxon>Oscillospiraceae</taxon>
        <taxon>Sporobacter</taxon>
    </lineage>
</organism>
<proteinExistence type="predicted"/>